<evidence type="ECO:0000256" key="1">
    <source>
        <dbReference type="SAM" id="Phobius"/>
    </source>
</evidence>
<dbReference type="PANTHER" id="PTHR42208:SF1">
    <property type="entry name" value="HEAVY METAL TRANSPORTER"/>
    <property type="match status" value="1"/>
</dbReference>
<gene>
    <name evidence="3" type="ORF">NF27_BK00970</name>
</gene>
<keyword evidence="4" id="KW-1185">Reference proteome</keyword>
<accession>A0A0C1N1A5</accession>
<feature type="domain" description="Urease accessory protein UreH-like transmembrane" evidence="2">
    <location>
        <begin position="37"/>
        <end position="248"/>
    </location>
</feature>
<dbReference type="AlphaFoldDB" id="A0A0C1N1A5"/>
<dbReference type="STRING" id="86105.NF27_BK00970"/>
<dbReference type="EMBL" id="JSWE01000036">
    <property type="protein sequence ID" value="KIE06176.1"/>
    <property type="molecule type" value="Genomic_DNA"/>
</dbReference>
<dbReference type="Proteomes" id="UP000031258">
    <property type="component" value="Unassembled WGS sequence"/>
</dbReference>
<keyword evidence="1" id="KW-0812">Transmembrane</keyword>
<evidence type="ECO:0000313" key="3">
    <source>
        <dbReference type="EMBL" id="KIE06176.1"/>
    </source>
</evidence>
<dbReference type="InterPro" id="IPR039447">
    <property type="entry name" value="UreH-like_TM_dom"/>
</dbReference>
<protein>
    <recommendedName>
        <fullName evidence="2">Urease accessory protein UreH-like transmembrane domain-containing protein</fullName>
    </recommendedName>
</protein>
<proteinExistence type="predicted"/>
<feature type="transmembrane region" description="Helical" evidence="1">
    <location>
        <begin position="80"/>
        <end position="106"/>
    </location>
</feature>
<name>A0A0C1N1A5_9RICK</name>
<feature type="transmembrane region" description="Helical" evidence="1">
    <location>
        <begin position="169"/>
        <end position="196"/>
    </location>
</feature>
<dbReference type="PANTHER" id="PTHR42208">
    <property type="entry name" value="HEAVY METAL TRANSPORTER-RELATED"/>
    <property type="match status" value="1"/>
</dbReference>
<evidence type="ECO:0000259" key="2">
    <source>
        <dbReference type="Pfam" id="PF13386"/>
    </source>
</evidence>
<keyword evidence="1" id="KW-0472">Membrane</keyword>
<comment type="caution">
    <text evidence="3">The sequence shown here is derived from an EMBL/GenBank/DDBJ whole genome shotgun (WGS) entry which is preliminary data.</text>
</comment>
<feature type="transmembrane region" description="Helical" evidence="1">
    <location>
        <begin position="118"/>
        <end position="136"/>
    </location>
</feature>
<sequence>MLKLAHCEHHHAHSSFNINEILSFIGLDASSEGLILTLFLTGLAASFTHCIGMCGPIALTQMSMRLMHLPKEKMQEKYKLNAALSLPYYFGKAFTYVMLMLIAMIFSKSIKNIPYIKWAALTLLIITALLFIKSGITKTFQLFDLKLPFKNKLDNFFARKVSKLNLSPFGFKGFIMGMILGLIPCGIVYASIITVISRTESYFTAIIAMFMFGLATIPGLFLVSYVGGQILNSKKAIFNSLYSLMMFVNAYLIISYAFNLIS</sequence>
<evidence type="ECO:0000313" key="4">
    <source>
        <dbReference type="Proteomes" id="UP000031258"/>
    </source>
</evidence>
<organism evidence="3 4">
    <name type="scientific">Candidatus Jidaibacter acanthamoebae</name>
    <dbReference type="NCBI Taxonomy" id="86105"/>
    <lineage>
        <taxon>Bacteria</taxon>
        <taxon>Pseudomonadati</taxon>
        <taxon>Pseudomonadota</taxon>
        <taxon>Alphaproteobacteria</taxon>
        <taxon>Rickettsiales</taxon>
        <taxon>Candidatus Midichloriaceae</taxon>
        <taxon>Candidatus Jidaibacter</taxon>
    </lineage>
</organism>
<feature type="transmembrane region" description="Helical" evidence="1">
    <location>
        <begin position="237"/>
        <end position="258"/>
    </location>
</feature>
<feature type="transmembrane region" description="Helical" evidence="1">
    <location>
        <begin position="34"/>
        <end position="59"/>
    </location>
</feature>
<dbReference type="Pfam" id="PF13386">
    <property type="entry name" value="DsbD_2"/>
    <property type="match status" value="1"/>
</dbReference>
<reference evidence="3 4" key="1">
    <citation type="submission" date="2014-11" db="EMBL/GenBank/DDBJ databases">
        <title>A Rickettsiales Symbiont of Amoebae With Ancient Features.</title>
        <authorList>
            <person name="Schulz F."/>
            <person name="Martijn J."/>
            <person name="Wascher F."/>
            <person name="Kostanjsek R."/>
            <person name="Ettema T.J."/>
            <person name="Horn M."/>
        </authorList>
    </citation>
    <scope>NUCLEOTIDE SEQUENCE [LARGE SCALE GENOMIC DNA]</scope>
    <source>
        <strain evidence="3 4">UWC36</strain>
    </source>
</reference>
<feature type="transmembrane region" description="Helical" evidence="1">
    <location>
        <begin position="202"/>
        <end position="225"/>
    </location>
</feature>
<keyword evidence="1" id="KW-1133">Transmembrane helix</keyword>